<dbReference type="Proteomes" id="UP000639772">
    <property type="component" value="Unassembled WGS sequence"/>
</dbReference>
<evidence type="ECO:0000313" key="2">
    <source>
        <dbReference type="Proteomes" id="UP000639772"/>
    </source>
</evidence>
<sequence>MVFAEGDGEDIDAVVDGSIEYGKDVHIKAPSLVLKCPTYLVGDNVSLGRTTFGNVIPKSKDFGP</sequence>
<dbReference type="AlphaFoldDB" id="A0A835PC12"/>
<dbReference type="EMBL" id="JADCNM010000169">
    <property type="protein sequence ID" value="KAG0449625.1"/>
    <property type="molecule type" value="Genomic_DNA"/>
</dbReference>
<accession>A0A835PC12</accession>
<name>A0A835PC12_VANPL</name>
<reference evidence="1 2" key="1">
    <citation type="journal article" date="2020" name="Nat. Food">
        <title>A phased Vanilla planifolia genome enables genetic improvement of flavour and production.</title>
        <authorList>
            <person name="Hasing T."/>
            <person name="Tang H."/>
            <person name="Brym M."/>
            <person name="Khazi F."/>
            <person name="Huang T."/>
            <person name="Chambers A.H."/>
        </authorList>
    </citation>
    <scope>NUCLEOTIDE SEQUENCE [LARGE SCALE GENOMIC DNA]</scope>
    <source>
        <tissue evidence="1">Leaf</tissue>
    </source>
</reference>
<protein>
    <submittedName>
        <fullName evidence="1">Uncharacterized protein</fullName>
    </submittedName>
</protein>
<gene>
    <name evidence="1" type="ORF">HPP92_027199</name>
</gene>
<evidence type="ECO:0000313" key="1">
    <source>
        <dbReference type="EMBL" id="KAG0449625.1"/>
    </source>
</evidence>
<proteinExistence type="predicted"/>
<comment type="caution">
    <text evidence="1">The sequence shown here is derived from an EMBL/GenBank/DDBJ whole genome shotgun (WGS) entry which is preliminary data.</text>
</comment>
<organism evidence="1 2">
    <name type="scientific">Vanilla planifolia</name>
    <name type="common">Vanilla</name>
    <dbReference type="NCBI Taxonomy" id="51239"/>
    <lineage>
        <taxon>Eukaryota</taxon>
        <taxon>Viridiplantae</taxon>
        <taxon>Streptophyta</taxon>
        <taxon>Embryophyta</taxon>
        <taxon>Tracheophyta</taxon>
        <taxon>Spermatophyta</taxon>
        <taxon>Magnoliopsida</taxon>
        <taxon>Liliopsida</taxon>
        <taxon>Asparagales</taxon>
        <taxon>Orchidaceae</taxon>
        <taxon>Vanilloideae</taxon>
        <taxon>Vanilleae</taxon>
        <taxon>Vanilla</taxon>
    </lineage>
</organism>